<dbReference type="Proteomes" id="UP000008312">
    <property type="component" value="Unassembled WGS sequence"/>
</dbReference>
<dbReference type="RefSeq" id="XP_012895442.1">
    <property type="nucleotide sequence ID" value="XM_013039988.1"/>
</dbReference>
<evidence type="ECO:0000313" key="2">
    <source>
        <dbReference type="EMBL" id="CBK21394.2"/>
    </source>
</evidence>
<organism evidence="2">
    <name type="scientific">Blastocystis hominis</name>
    <dbReference type="NCBI Taxonomy" id="12968"/>
    <lineage>
        <taxon>Eukaryota</taxon>
        <taxon>Sar</taxon>
        <taxon>Stramenopiles</taxon>
        <taxon>Bigyra</taxon>
        <taxon>Opalozoa</taxon>
        <taxon>Opalinata</taxon>
        <taxon>Blastocystidae</taxon>
        <taxon>Blastocystis</taxon>
    </lineage>
</organism>
<reference evidence="2" key="1">
    <citation type="submission" date="2010-02" db="EMBL/GenBank/DDBJ databases">
        <title>Sequencing and annotation of the Blastocystis hominis genome.</title>
        <authorList>
            <person name="Wincker P."/>
        </authorList>
    </citation>
    <scope>NUCLEOTIDE SEQUENCE</scope>
    <source>
        <strain evidence="2">Singapore isolate B</strain>
    </source>
</reference>
<dbReference type="GeneID" id="24922417"/>
<keyword evidence="3" id="KW-1185">Reference proteome</keyword>
<name>D8M005_BLAHO</name>
<dbReference type="AlphaFoldDB" id="D8M005"/>
<gene>
    <name evidence="2" type="ORF">GSBLH_T00006292001</name>
</gene>
<sequence>MRMPILQLFTSGEVQPMLVSQPPYTFPQPVYQVPQHVNASQPVYQVPQPIYNAPQPVYAPQPNYNAPVVYTTQPPTQSASGGDNLTGQDDVWSRKCIPKVDKTRGLILLILSIFIPGVLNAGISTSIGGCMDDRGCNCGLVCLGILQFILAYFFVGYIWAIVTGVMTFVNAYGQL</sequence>
<evidence type="ECO:0000313" key="3">
    <source>
        <dbReference type="Proteomes" id="UP000008312"/>
    </source>
</evidence>
<proteinExistence type="predicted"/>
<feature type="transmembrane region" description="Helical" evidence="1">
    <location>
        <begin position="105"/>
        <end position="123"/>
    </location>
</feature>
<dbReference type="EMBL" id="FN668642">
    <property type="protein sequence ID" value="CBK21394.2"/>
    <property type="molecule type" value="Genomic_DNA"/>
</dbReference>
<keyword evidence="1" id="KW-0812">Transmembrane</keyword>
<dbReference type="OrthoDB" id="361532at2759"/>
<dbReference type="InParanoid" id="D8M005"/>
<keyword evidence="1" id="KW-0472">Membrane</keyword>
<protein>
    <submittedName>
        <fullName evidence="2">Uncharacterized protein</fullName>
    </submittedName>
</protein>
<keyword evidence="1" id="KW-1133">Transmembrane helix</keyword>
<accession>D8M005</accession>
<feature type="transmembrane region" description="Helical" evidence="1">
    <location>
        <begin position="143"/>
        <end position="169"/>
    </location>
</feature>
<evidence type="ECO:0000256" key="1">
    <source>
        <dbReference type="SAM" id="Phobius"/>
    </source>
</evidence>